<dbReference type="EMBL" id="CM023484">
    <property type="protein sequence ID" value="KAH6933248.1"/>
    <property type="molecule type" value="Genomic_DNA"/>
</dbReference>
<comment type="caution">
    <text evidence="1">The sequence shown here is derived from an EMBL/GenBank/DDBJ whole genome shotgun (WGS) entry which is preliminary data.</text>
</comment>
<proteinExistence type="predicted"/>
<dbReference type="Proteomes" id="UP000821845">
    <property type="component" value="Chromosome 4"/>
</dbReference>
<gene>
    <name evidence="1" type="ORF">HPB50_013873</name>
</gene>
<evidence type="ECO:0000313" key="1">
    <source>
        <dbReference type="EMBL" id="KAH6933248.1"/>
    </source>
</evidence>
<keyword evidence="2" id="KW-1185">Reference proteome</keyword>
<sequence>MALNFARLWIRHDRKAPRSQSPVYVLRLDNQPSTSENRDNAEVQFAGWRQRFESRILITSSIVVALLIGVAACLVFGTRSLVKAPSGSRDPLTDFTVPTALRPARRQESHLEGEGATSSSGFAENASANWSTFSRLQDSMGASTLDPCAGANCSSVTSE</sequence>
<accession>A0ACB7SEU6</accession>
<protein>
    <submittedName>
        <fullName evidence="1">Uncharacterized protein</fullName>
    </submittedName>
</protein>
<name>A0ACB7SEU6_HYAAI</name>
<organism evidence="1 2">
    <name type="scientific">Hyalomma asiaticum</name>
    <name type="common">Tick</name>
    <dbReference type="NCBI Taxonomy" id="266040"/>
    <lineage>
        <taxon>Eukaryota</taxon>
        <taxon>Metazoa</taxon>
        <taxon>Ecdysozoa</taxon>
        <taxon>Arthropoda</taxon>
        <taxon>Chelicerata</taxon>
        <taxon>Arachnida</taxon>
        <taxon>Acari</taxon>
        <taxon>Parasitiformes</taxon>
        <taxon>Ixodida</taxon>
        <taxon>Ixodoidea</taxon>
        <taxon>Ixodidae</taxon>
        <taxon>Hyalomminae</taxon>
        <taxon>Hyalomma</taxon>
    </lineage>
</organism>
<reference evidence="1" key="1">
    <citation type="submission" date="2020-05" db="EMBL/GenBank/DDBJ databases">
        <title>Large-scale comparative analyses of tick genomes elucidate their genetic diversity and vector capacities.</title>
        <authorList>
            <person name="Jia N."/>
            <person name="Wang J."/>
            <person name="Shi W."/>
            <person name="Du L."/>
            <person name="Sun Y."/>
            <person name="Zhan W."/>
            <person name="Jiang J."/>
            <person name="Wang Q."/>
            <person name="Zhang B."/>
            <person name="Ji P."/>
            <person name="Sakyi L.B."/>
            <person name="Cui X."/>
            <person name="Yuan T."/>
            <person name="Jiang B."/>
            <person name="Yang W."/>
            <person name="Lam T.T.-Y."/>
            <person name="Chang Q."/>
            <person name="Ding S."/>
            <person name="Wang X."/>
            <person name="Zhu J."/>
            <person name="Ruan X."/>
            <person name="Zhao L."/>
            <person name="Wei J."/>
            <person name="Que T."/>
            <person name="Du C."/>
            <person name="Cheng J."/>
            <person name="Dai P."/>
            <person name="Han X."/>
            <person name="Huang E."/>
            <person name="Gao Y."/>
            <person name="Liu J."/>
            <person name="Shao H."/>
            <person name="Ye R."/>
            <person name="Li L."/>
            <person name="Wei W."/>
            <person name="Wang X."/>
            <person name="Wang C."/>
            <person name="Yang T."/>
            <person name="Huo Q."/>
            <person name="Li W."/>
            <person name="Guo W."/>
            <person name="Chen H."/>
            <person name="Zhou L."/>
            <person name="Ni X."/>
            <person name="Tian J."/>
            <person name="Zhou Y."/>
            <person name="Sheng Y."/>
            <person name="Liu T."/>
            <person name="Pan Y."/>
            <person name="Xia L."/>
            <person name="Li J."/>
            <person name="Zhao F."/>
            <person name="Cao W."/>
        </authorList>
    </citation>
    <scope>NUCLEOTIDE SEQUENCE</scope>
    <source>
        <strain evidence="1">Hyas-2018</strain>
    </source>
</reference>
<evidence type="ECO:0000313" key="2">
    <source>
        <dbReference type="Proteomes" id="UP000821845"/>
    </source>
</evidence>